<dbReference type="EMBL" id="BHGK01000001">
    <property type="protein sequence ID" value="GCA66772.1"/>
    <property type="molecule type" value="Genomic_DNA"/>
</dbReference>
<dbReference type="Pfam" id="PF01797">
    <property type="entry name" value="Y1_Tnp"/>
    <property type="match status" value="1"/>
</dbReference>
<feature type="domain" description="Transposase IS200-like" evidence="1">
    <location>
        <begin position="9"/>
        <end position="123"/>
    </location>
</feature>
<reference evidence="3" key="1">
    <citation type="submission" date="2018-09" db="EMBL/GenBank/DDBJ databases">
        <title>Draft Genome Sequence of Mediterraneibacter sp. KCTC 15684.</title>
        <authorList>
            <person name="Kim J.S."/>
            <person name="Han K.I."/>
            <person name="Suh M.K."/>
            <person name="Lee K.C."/>
            <person name="Eom M.K."/>
            <person name="Lee J.H."/>
            <person name="Park S.H."/>
            <person name="Kang S.W."/>
            <person name="Park J.E."/>
            <person name="Oh B.S."/>
            <person name="Yu S.Y."/>
            <person name="Choi S.H."/>
            <person name="Lee D.H."/>
            <person name="Yoon H."/>
            <person name="Kim B."/>
            <person name="Yang S.J."/>
            <person name="Lee J.S."/>
        </authorList>
    </citation>
    <scope>NUCLEOTIDE SEQUENCE [LARGE SCALE GENOMIC DNA]</scope>
    <source>
        <strain evidence="3">KCTC 15684</strain>
    </source>
</reference>
<comment type="caution">
    <text evidence="2">The sequence shown here is derived from an EMBL/GenBank/DDBJ whole genome shotgun (WGS) entry which is preliminary data.</text>
</comment>
<gene>
    <name evidence="2" type="ORF">KGMB01110_12080</name>
</gene>
<dbReference type="GO" id="GO:0006313">
    <property type="term" value="P:DNA transposition"/>
    <property type="evidence" value="ECO:0007669"/>
    <property type="project" value="InterPro"/>
</dbReference>
<dbReference type="PANTHER" id="PTHR34322:SF2">
    <property type="entry name" value="TRANSPOSASE IS200-LIKE DOMAIN-CONTAINING PROTEIN"/>
    <property type="match status" value="1"/>
</dbReference>
<evidence type="ECO:0000313" key="2">
    <source>
        <dbReference type="EMBL" id="GCA66772.1"/>
    </source>
</evidence>
<dbReference type="Gene3D" id="3.30.70.1290">
    <property type="entry name" value="Transposase IS200-like"/>
    <property type="match status" value="1"/>
</dbReference>
<dbReference type="GO" id="GO:0004803">
    <property type="term" value="F:transposase activity"/>
    <property type="evidence" value="ECO:0007669"/>
    <property type="project" value="InterPro"/>
</dbReference>
<dbReference type="GO" id="GO:0003677">
    <property type="term" value="F:DNA binding"/>
    <property type="evidence" value="ECO:0007669"/>
    <property type="project" value="InterPro"/>
</dbReference>
<dbReference type="InterPro" id="IPR002686">
    <property type="entry name" value="Transposase_17"/>
</dbReference>
<organism evidence="2 3">
    <name type="scientific">Mediterraneibacter butyricigenes</name>
    <dbReference type="NCBI Taxonomy" id="2316025"/>
    <lineage>
        <taxon>Bacteria</taxon>
        <taxon>Bacillati</taxon>
        <taxon>Bacillota</taxon>
        <taxon>Clostridia</taxon>
        <taxon>Lachnospirales</taxon>
        <taxon>Lachnospiraceae</taxon>
        <taxon>Mediterraneibacter</taxon>
    </lineage>
</organism>
<keyword evidence="3" id="KW-1185">Reference proteome</keyword>
<name>A0A391PJD2_9FIRM</name>
<dbReference type="SMART" id="SM01321">
    <property type="entry name" value="Y1_Tnp"/>
    <property type="match status" value="1"/>
</dbReference>
<protein>
    <recommendedName>
        <fullName evidence="1">Transposase IS200-like domain-containing protein</fullName>
    </recommendedName>
</protein>
<evidence type="ECO:0000313" key="3">
    <source>
        <dbReference type="Proteomes" id="UP000265643"/>
    </source>
</evidence>
<sequence>MTRRSREESKSRLYHIMVCGNNREAVFYAEKEKLRFLNEMKKLAEKFPVAVYAYCVMNDHVHLLLRSEKKMLEKYMHSLNTRYSCEYNCRHERQGHVFSGRYESQCIEKEQEFWNCIKYIHNHPKETGVVKEIQKYPYSSIREYLGMRSSSNLLYSAAKKKMKSQFKTRYNFQAFHEETDLNLFLDVKEEKERKQIQATQKLLDDFLKKNQLRQGEFCMSARSRSIFAEEVHMRLDLSYRRIREIVSEICEEILNKVDIKTAM</sequence>
<accession>A0A391PJD2</accession>
<dbReference type="Proteomes" id="UP000265643">
    <property type="component" value="Unassembled WGS sequence"/>
</dbReference>
<evidence type="ECO:0000259" key="1">
    <source>
        <dbReference type="SMART" id="SM01321"/>
    </source>
</evidence>
<dbReference type="SUPFAM" id="SSF143422">
    <property type="entry name" value="Transposase IS200-like"/>
    <property type="match status" value="1"/>
</dbReference>
<proteinExistence type="predicted"/>
<dbReference type="PANTHER" id="PTHR34322">
    <property type="entry name" value="TRANSPOSASE, Y1_TNP DOMAIN-CONTAINING"/>
    <property type="match status" value="1"/>
</dbReference>
<dbReference type="InterPro" id="IPR036515">
    <property type="entry name" value="Transposase_17_sf"/>
</dbReference>
<dbReference type="RefSeq" id="WP_117888824.1">
    <property type="nucleotide sequence ID" value="NZ_BHGK01000001.1"/>
</dbReference>
<dbReference type="AlphaFoldDB" id="A0A391PJD2"/>